<dbReference type="Gene3D" id="3.90.950.10">
    <property type="match status" value="1"/>
</dbReference>
<comment type="subcellular location">
    <subcellularLocation>
        <location evidence="1 5">Cytoplasm</location>
    </subcellularLocation>
</comment>
<reference evidence="6 7" key="1">
    <citation type="journal article" date="2011" name="J. Bacteriol.">
        <title>Genome sequence of Methyloversatilis universalis FAM5T, a methylotrophic representative of the order Rhodocyclales.</title>
        <authorList>
            <person name="Kittichotirat W."/>
            <person name="Good N.M."/>
            <person name="Hall R."/>
            <person name="Bringel F."/>
            <person name="Lajus A."/>
            <person name="Medigue C."/>
            <person name="Smalley N.E."/>
            <person name="Beck D."/>
            <person name="Bumgarner R."/>
            <person name="Vuilleumier S."/>
            <person name="Kalyuzhnaya M.G."/>
        </authorList>
    </citation>
    <scope>NUCLEOTIDE SEQUENCE [LARGE SCALE GENOMIC DNA]</scope>
    <source>
        <strain evidence="7">ATCC BAA-1314 / JCM 13912 / FAM5</strain>
    </source>
</reference>
<feature type="site" description="Important for substrate specificity" evidence="5">
    <location>
        <position position="72"/>
    </location>
</feature>
<dbReference type="CDD" id="cd00555">
    <property type="entry name" value="Maf"/>
    <property type="match status" value="1"/>
</dbReference>
<feature type="site" description="Important for substrate specificity" evidence="5">
    <location>
        <position position="14"/>
    </location>
</feature>
<dbReference type="PANTHER" id="PTHR43213:SF10">
    <property type="entry name" value="7-METHYL-GTP PYROPHOSPHATASE"/>
    <property type="match status" value="1"/>
</dbReference>
<dbReference type="GO" id="GO:0005737">
    <property type="term" value="C:cytoplasm"/>
    <property type="evidence" value="ECO:0007669"/>
    <property type="project" value="UniProtKB-SubCell"/>
</dbReference>
<gene>
    <name evidence="6" type="ORF">METUNv1_00614</name>
</gene>
<dbReference type="eggNOG" id="COG0424">
    <property type="taxonomic scope" value="Bacteria"/>
</dbReference>
<dbReference type="NCBIfam" id="TIGR00172">
    <property type="entry name" value="maf"/>
    <property type="match status" value="1"/>
</dbReference>
<comment type="caution">
    <text evidence="5">Lacks conserved residue(s) required for the propagation of feature annotation.</text>
</comment>
<evidence type="ECO:0000256" key="1">
    <source>
        <dbReference type="ARBA" id="ARBA00004496"/>
    </source>
</evidence>
<dbReference type="Proteomes" id="UP000005019">
    <property type="component" value="Unassembled WGS sequence"/>
</dbReference>
<dbReference type="Pfam" id="PF02545">
    <property type="entry name" value="Maf"/>
    <property type="match status" value="1"/>
</dbReference>
<keyword evidence="2 5" id="KW-0963">Cytoplasm</keyword>
<evidence type="ECO:0000256" key="4">
    <source>
        <dbReference type="ARBA" id="ARBA00023080"/>
    </source>
</evidence>
<sequence>MPLPDLVLGSSSRYRRELLSRLRIPFTTASPDIDESPSVGETPRALAARLARQKAEAIARRLPGHTVIGSDQVASCGGRQYGKPGTRDAAIAQLAELSGQTVVFDTALCVIDGRSGQPHEAVVPTEVVFRPLSHAEIERYIDLDEPLDCAGAAKSESLGIALLERLSGDDPTALVGLPLIRLSAILRELGYTLP</sequence>
<evidence type="ECO:0000313" key="7">
    <source>
        <dbReference type="Proteomes" id="UP000005019"/>
    </source>
</evidence>
<dbReference type="EMBL" id="AFHG01000030">
    <property type="protein sequence ID" value="EGK72789.1"/>
    <property type="molecule type" value="Genomic_DNA"/>
</dbReference>
<keyword evidence="7" id="KW-1185">Reference proteome</keyword>
<dbReference type="EC" id="3.6.1.-" evidence="5"/>
<name>F5R8P9_METUF</name>
<evidence type="ECO:0000256" key="2">
    <source>
        <dbReference type="ARBA" id="ARBA00022490"/>
    </source>
</evidence>
<keyword evidence="3 5" id="KW-0378">Hydrolase</keyword>
<proteinExistence type="inferred from homology"/>
<comment type="similarity">
    <text evidence="5">Belongs to the Maf family. YceF subfamily.</text>
</comment>
<dbReference type="STRING" id="1000565.METUNv1_00614"/>
<feature type="active site" description="Proton acceptor" evidence="5">
    <location>
        <position position="71"/>
    </location>
</feature>
<comment type="function">
    <text evidence="5">Nucleoside triphosphate pyrophosphatase that hydrolyzes 7-methyl-GTP (m(7)GTP). May have a dual role in cell division arrest and in preventing the incorporation of modified nucleotides into cellular nucleic acids.</text>
</comment>
<dbReference type="GO" id="GO:0009117">
    <property type="term" value="P:nucleotide metabolic process"/>
    <property type="evidence" value="ECO:0007669"/>
    <property type="project" value="UniProtKB-KW"/>
</dbReference>
<evidence type="ECO:0000313" key="6">
    <source>
        <dbReference type="EMBL" id="EGK72789.1"/>
    </source>
</evidence>
<evidence type="ECO:0000256" key="3">
    <source>
        <dbReference type="ARBA" id="ARBA00022801"/>
    </source>
</evidence>
<dbReference type="GO" id="GO:0047429">
    <property type="term" value="F:nucleoside triphosphate diphosphatase activity"/>
    <property type="evidence" value="ECO:0007669"/>
    <property type="project" value="InterPro"/>
</dbReference>
<accession>F5R8P9</accession>
<comment type="catalytic activity">
    <reaction evidence="5">
        <text>N(7)-methyl-GTP + H2O = N(7)-methyl-GMP + diphosphate + H(+)</text>
        <dbReference type="Rhea" id="RHEA:58744"/>
        <dbReference type="ChEBI" id="CHEBI:15377"/>
        <dbReference type="ChEBI" id="CHEBI:15378"/>
        <dbReference type="ChEBI" id="CHEBI:33019"/>
        <dbReference type="ChEBI" id="CHEBI:58285"/>
        <dbReference type="ChEBI" id="CHEBI:87133"/>
    </reaction>
</comment>
<dbReference type="SUPFAM" id="SSF52972">
    <property type="entry name" value="ITPase-like"/>
    <property type="match status" value="1"/>
</dbReference>
<evidence type="ECO:0000256" key="5">
    <source>
        <dbReference type="HAMAP-Rule" id="MF_00528"/>
    </source>
</evidence>
<dbReference type="PANTHER" id="PTHR43213">
    <property type="entry name" value="BIFUNCTIONAL DTTP/UTP PYROPHOSPHATASE/METHYLTRANSFERASE PROTEIN-RELATED"/>
    <property type="match status" value="1"/>
</dbReference>
<comment type="caution">
    <text evidence="6">The sequence shown here is derived from an EMBL/GenBank/DDBJ whole genome shotgun (WGS) entry which is preliminary data.</text>
</comment>
<dbReference type="PIRSF" id="PIRSF006305">
    <property type="entry name" value="Maf"/>
    <property type="match status" value="1"/>
</dbReference>
<dbReference type="InterPro" id="IPR029001">
    <property type="entry name" value="ITPase-like_fam"/>
</dbReference>
<dbReference type="OrthoDB" id="9813694at2"/>
<organism evidence="6 7">
    <name type="scientific">Methyloversatilis universalis (strain ATCC BAA-1314 / DSM 25237 / JCM 13912 / CCUG 52030 / FAM5)</name>
    <dbReference type="NCBI Taxonomy" id="1000565"/>
    <lineage>
        <taxon>Bacteria</taxon>
        <taxon>Pseudomonadati</taxon>
        <taxon>Pseudomonadota</taxon>
        <taxon>Betaproteobacteria</taxon>
        <taxon>Nitrosomonadales</taxon>
        <taxon>Sterolibacteriaceae</taxon>
        <taxon>Methyloversatilis</taxon>
    </lineage>
</organism>
<feature type="site" description="Important for substrate specificity" evidence="5">
    <location>
        <position position="156"/>
    </location>
</feature>
<comment type="cofactor">
    <cofactor evidence="5">
        <name>a divalent metal cation</name>
        <dbReference type="ChEBI" id="CHEBI:60240"/>
    </cofactor>
</comment>
<protein>
    <recommendedName>
        <fullName evidence="5">7-methyl-GTP pyrophosphatase</fullName>
        <shortName evidence="5">m(7)GTP pyrophosphatase</shortName>
        <ecNumber evidence="5">3.6.1.-</ecNumber>
    </recommendedName>
</protein>
<dbReference type="AlphaFoldDB" id="F5R8P9"/>
<dbReference type="InterPro" id="IPR003697">
    <property type="entry name" value="Maf-like"/>
</dbReference>
<dbReference type="RefSeq" id="WP_008058708.1">
    <property type="nucleotide sequence ID" value="NZ_AFHG01000030.1"/>
</dbReference>
<keyword evidence="4 5" id="KW-0546">Nucleotide metabolism</keyword>
<dbReference type="HAMAP" id="MF_00528">
    <property type="entry name" value="Maf"/>
    <property type="match status" value="1"/>
</dbReference>